<dbReference type="EMBL" id="JBHSHD010000010">
    <property type="protein sequence ID" value="MFC4821528.1"/>
    <property type="molecule type" value="Genomic_DNA"/>
</dbReference>
<dbReference type="CDD" id="cd07891">
    <property type="entry name" value="CYTH-like_CthTTM-like_1"/>
    <property type="match status" value="1"/>
</dbReference>
<organism evidence="2 3">
    <name type="scientific">Dokdonella ginsengisoli</name>
    <dbReference type="NCBI Taxonomy" id="363846"/>
    <lineage>
        <taxon>Bacteria</taxon>
        <taxon>Pseudomonadati</taxon>
        <taxon>Pseudomonadota</taxon>
        <taxon>Gammaproteobacteria</taxon>
        <taxon>Lysobacterales</taxon>
        <taxon>Rhodanobacteraceae</taxon>
        <taxon>Dokdonella</taxon>
    </lineage>
</organism>
<sequence>MPIEIERKFLVVGDAWRATASRSERMVQGYLAGPPAARCSVRVRIAAAAAFLNIKSATPGVQRDEYEYAIPLEDAQRLLATLAGDVVEKTRHYVEVDGHEFEVDEFGGDNAGLVVAELELDRVDAPFPRPAWLGREVSELVRYYNLNLAAHPYSLWSAAERNADDAH</sequence>
<dbReference type="InterPro" id="IPR033469">
    <property type="entry name" value="CYTH-like_dom_sf"/>
</dbReference>
<name>A0ABV9QW23_9GAMM</name>
<dbReference type="SUPFAM" id="SSF55154">
    <property type="entry name" value="CYTH-like phosphatases"/>
    <property type="match status" value="1"/>
</dbReference>
<dbReference type="Gene3D" id="2.40.320.10">
    <property type="entry name" value="Hypothetical Protein Pfu-838710-001"/>
    <property type="match status" value="1"/>
</dbReference>
<protein>
    <submittedName>
        <fullName evidence="2">CYTH domain-containing protein</fullName>
    </submittedName>
</protein>
<dbReference type="RefSeq" id="WP_380021805.1">
    <property type="nucleotide sequence ID" value="NZ_JBHSHD010000010.1"/>
</dbReference>
<dbReference type="PROSITE" id="PS51707">
    <property type="entry name" value="CYTH"/>
    <property type="match status" value="1"/>
</dbReference>
<keyword evidence="3" id="KW-1185">Reference proteome</keyword>
<evidence type="ECO:0000313" key="3">
    <source>
        <dbReference type="Proteomes" id="UP001595886"/>
    </source>
</evidence>
<gene>
    <name evidence="2" type="ORF">ACFO6Q_14435</name>
</gene>
<proteinExistence type="predicted"/>
<evidence type="ECO:0000313" key="2">
    <source>
        <dbReference type="EMBL" id="MFC4821528.1"/>
    </source>
</evidence>
<dbReference type="PANTHER" id="PTHR40114">
    <property type="entry name" value="SLR0698 PROTEIN"/>
    <property type="match status" value="1"/>
</dbReference>
<dbReference type="PANTHER" id="PTHR40114:SF1">
    <property type="entry name" value="SLR0698 PROTEIN"/>
    <property type="match status" value="1"/>
</dbReference>
<reference evidence="3" key="1">
    <citation type="journal article" date="2019" name="Int. J. Syst. Evol. Microbiol.">
        <title>The Global Catalogue of Microorganisms (GCM) 10K type strain sequencing project: providing services to taxonomists for standard genome sequencing and annotation.</title>
        <authorList>
            <consortium name="The Broad Institute Genomics Platform"/>
            <consortium name="The Broad Institute Genome Sequencing Center for Infectious Disease"/>
            <person name="Wu L."/>
            <person name="Ma J."/>
        </authorList>
    </citation>
    <scope>NUCLEOTIDE SEQUENCE [LARGE SCALE GENOMIC DNA]</scope>
    <source>
        <strain evidence="3">CCUG 30340</strain>
    </source>
</reference>
<accession>A0ABV9QW23</accession>
<dbReference type="InterPro" id="IPR012042">
    <property type="entry name" value="NeuTTM/CthTTM-like"/>
</dbReference>
<dbReference type="SMART" id="SM01118">
    <property type="entry name" value="CYTH"/>
    <property type="match status" value="1"/>
</dbReference>
<dbReference type="InterPro" id="IPR023577">
    <property type="entry name" value="CYTH_domain"/>
</dbReference>
<dbReference type="PIRSF" id="PIRSF016487">
    <property type="entry name" value="CYTH_UCP016487"/>
    <property type="match status" value="1"/>
</dbReference>
<dbReference type="Pfam" id="PF01928">
    <property type="entry name" value="CYTH"/>
    <property type="match status" value="1"/>
</dbReference>
<dbReference type="Proteomes" id="UP001595886">
    <property type="component" value="Unassembled WGS sequence"/>
</dbReference>
<feature type="domain" description="CYTH" evidence="1">
    <location>
        <begin position="2"/>
        <end position="150"/>
    </location>
</feature>
<comment type="caution">
    <text evidence="2">The sequence shown here is derived from an EMBL/GenBank/DDBJ whole genome shotgun (WGS) entry which is preliminary data.</text>
</comment>
<evidence type="ECO:0000259" key="1">
    <source>
        <dbReference type="PROSITE" id="PS51707"/>
    </source>
</evidence>